<feature type="transmembrane region" description="Helical" evidence="1">
    <location>
        <begin position="134"/>
        <end position="152"/>
    </location>
</feature>
<keyword evidence="3" id="KW-1185">Reference proteome</keyword>
<keyword evidence="1" id="KW-1133">Transmembrane helix</keyword>
<feature type="transmembrane region" description="Helical" evidence="1">
    <location>
        <begin position="102"/>
        <end position="128"/>
    </location>
</feature>
<keyword evidence="1" id="KW-0812">Transmembrane</keyword>
<evidence type="ECO:0000256" key="1">
    <source>
        <dbReference type="SAM" id="Phobius"/>
    </source>
</evidence>
<sequence length="193" mass="21238">MSMRAYAFSGRTKKVRILLASSYTCLLVVDIWAFCRKIEIPSPILYSILGGTGCFPNYGEDDMASRIGYSMLASVLMDLVSLIVVVVHCVKSPLRDLSLARYFVSQGLSSFAFISIVNVSAAVPFFGLPLHTSLLLPPVVIVSNIVACRLILQLRARVTPTDSEISRRNSFLVRNEVRSPIADLWVIEGPANL</sequence>
<name>A0A0C3C620_HEBCY</name>
<protein>
    <recommendedName>
        <fullName evidence="4">G-protein coupled receptors family 1 profile domain-containing protein</fullName>
    </recommendedName>
</protein>
<proteinExistence type="predicted"/>
<organism evidence="2 3">
    <name type="scientific">Hebeloma cylindrosporum</name>
    <dbReference type="NCBI Taxonomy" id="76867"/>
    <lineage>
        <taxon>Eukaryota</taxon>
        <taxon>Fungi</taxon>
        <taxon>Dikarya</taxon>
        <taxon>Basidiomycota</taxon>
        <taxon>Agaricomycotina</taxon>
        <taxon>Agaricomycetes</taxon>
        <taxon>Agaricomycetidae</taxon>
        <taxon>Agaricales</taxon>
        <taxon>Agaricineae</taxon>
        <taxon>Hymenogastraceae</taxon>
        <taxon>Hebeloma</taxon>
    </lineage>
</organism>
<dbReference type="Proteomes" id="UP000053424">
    <property type="component" value="Unassembled WGS sequence"/>
</dbReference>
<feature type="transmembrane region" description="Helical" evidence="1">
    <location>
        <begin position="67"/>
        <end position="90"/>
    </location>
</feature>
<evidence type="ECO:0000313" key="3">
    <source>
        <dbReference type="Proteomes" id="UP000053424"/>
    </source>
</evidence>
<reference evidence="3" key="2">
    <citation type="submission" date="2015-01" db="EMBL/GenBank/DDBJ databases">
        <title>Evolutionary Origins and Diversification of the Mycorrhizal Mutualists.</title>
        <authorList>
            <consortium name="DOE Joint Genome Institute"/>
            <consortium name="Mycorrhizal Genomics Consortium"/>
            <person name="Kohler A."/>
            <person name="Kuo A."/>
            <person name="Nagy L.G."/>
            <person name="Floudas D."/>
            <person name="Copeland A."/>
            <person name="Barry K.W."/>
            <person name="Cichocki N."/>
            <person name="Veneault-Fourrey C."/>
            <person name="LaButti K."/>
            <person name="Lindquist E.A."/>
            <person name="Lipzen A."/>
            <person name="Lundell T."/>
            <person name="Morin E."/>
            <person name="Murat C."/>
            <person name="Riley R."/>
            <person name="Ohm R."/>
            <person name="Sun H."/>
            <person name="Tunlid A."/>
            <person name="Henrissat B."/>
            <person name="Grigoriev I.V."/>
            <person name="Hibbett D.S."/>
            <person name="Martin F."/>
        </authorList>
    </citation>
    <scope>NUCLEOTIDE SEQUENCE [LARGE SCALE GENOMIC DNA]</scope>
    <source>
        <strain evidence="3">h7</strain>
    </source>
</reference>
<keyword evidence="1" id="KW-0472">Membrane</keyword>
<accession>A0A0C3C620</accession>
<dbReference type="EMBL" id="KN831785">
    <property type="protein sequence ID" value="KIM39674.1"/>
    <property type="molecule type" value="Genomic_DNA"/>
</dbReference>
<dbReference type="AlphaFoldDB" id="A0A0C3C620"/>
<evidence type="ECO:0008006" key="4">
    <source>
        <dbReference type="Google" id="ProtNLM"/>
    </source>
</evidence>
<reference evidence="2 3" key="1">
    <citation type="submission" date="2014-04" db="EMBL/GenBank/DDBJ databases">
        <authorList>
            <consortium name="DOE Joint Genome Institute"/>
            <person name="Kuo A."/>
            <person name="Gay G."/>
            <person name="Dore J."/>
            <person name="Kohler A."/>
            <person name="Nagy L.G."/>
            <person name="Floudas D."/>
            <person name="Copeland A."/>
            <person name="Barry K.W."/>
            <person name="Cichocki N."/>
            <person name="Veneault-Fourrey C."/>
            <person name="LaButti K."/>
            <person name="Lindquist E.A."/>
            <person name="Lipzen A."/>
            <person name="Lundell T."/>
            <person name="Morin E."/>
            <person name="Murat C."/>
            <person name="Sun H."/>
            <person name="Tunlid A."/>
            <person name="Henrissat B."/>
            <person name="Grigoriev I.V."/>
            <person name="Hibbett D.S."/>
            <person name="Martin F."/>
            <person name="Nordberg H.P."/>
            <person name="Cantor M.N."/>
            <person name="Hua S.X."/>
        </authorList>
    </citation>
    <scope>NUCLEOTIDE SEQUENCE [LARGE SCALE GENOMIC DNA]</scope>
    <source>
        <strain evidence="3">h7</strain>
    </source>
</reference>
<evidence type="ECO:0000313" key="2">
    <source>
        <dbReference type="EMBL" id="KIM39674.1"/>
    </source>
</evidence>
<dbReference type="HOGENOM" id="CLU_1408934_0_0_1"/>
<dbReference type="OrthoDB" id="3251775at2759"/>
<gene>
    <name evidence="2" type="ORF">M413DRAFT_194912</name>
</gene>